<dbReference type="AlphaFoldDB" id="A0AAN7FTF0"/>
<dbReference type="InterPro" id="IPR027417">
    <property type="entry name" value="P-loop_NTPase"/>
</dbReference>
<feature type="domain" description="Disease resistance N-terminal" evidence="6">
    <location>
        <begin position="6"/>
        <end position="88"/>
    </location>
</feature>
<dbReference type="GO" id="GO:0006952">
    <property type="term" value="P:defense response"/>
    <property type="evidence" value="ECO:0007669"/>
    <property type="project" value="UniProtKB-KW"/>
</dbReference>
<dbReference type="Pfam" id="PF18052">
    <property type="entry name" value="Rx_N"/>
    <property type="match status" value="1"/>
</dbReference>
<dbReference type="InterPro" id="IPR041118">
    <property type="entry name" value="Rx_N"/>
</dbReference>
<reference evidence="9 10" key="1">
    <citation type="journal article" date="2023" name="G3 (Bethesda)">
        <title>A haplotype-resolved chromosome-scale genome for Quercus rubra L. provides insights into the genetics of adaptive traits for red oak species.</title>
        <authorList>
            <person name="Kapoor B."/>
            <person name="Jenkins J."/>
            <person name="Schmutz J."/>
            <person name="Zhebentyayeva T."/>
            <person name="Kuelheim C."/>
            <person name="Coggeshall M."/>
            <person name="Heim C."/>
            <person name="Lasky J.R."/>
            <person name="Leites L."/>
            <person name="Islam-Faridi N."/>
            <person name="Romero-Severson J."/>
            <person name="DeLeo V.L."/>
            <person name="Lucas S.M."/>
            <person name="Lazic D."/>
            <person name="Gailing O."/>
            <person name="Carlson J."/>
            <person name="Staton M."/>
        </authorList>
    </citation>
    <scope>NUCLEOTIDE SEQUENCE [LARGE SCALE GENOMIC DNA]</scope>
    <source>
        <strain evidence="9">Pseudo-F2</strain>
    </source>
</reference>
<evidence type="ECO:0000256" key="3">
    <source>
        <dbReference type="ARBA" id="ARBA00022821"/>
    </source>
</evidence>
<gene>
    <name evidence="9" type="ORF">RGQ29_013612</name>
</gene>
<accession>A0AAN7FTF0</accession>
<evidence type="ECO:0000259" key="6">
    <source>
        <dbReference type="Pfam" id="PF18052"/>
    </source>
</evidence>
<organism evidence="9 10">
    <name type="scientific">Quercus rubra</name>
    <name type="common">Northern red oak</name>
    <name type="synonym">Quercus borealis</name>
    <dbReference type="NCBI Taxonomy" id="3512"/>
    <lineage>
        <taxon>Eukaryota</taxon>
        <taxon>Viridiplantae</taxon>
        <taxon>Streptophyta</taxon>
        <taxon>Embryophyta</taxon>
        <taxon>Tracheophyta</taxon>
        <taxon>Spermatophyta</taxon>
        <taxon>Magnoliopsida</taxon>
        <taxon>eudicotyledons</taxon>
        <taxon>Gunneridae</taxon>
        <taxon>Pentapetalae</taxon>
        <taxon>rosids</taxon>
        <taxon>fabids</taxon>
        <taxon>Fagales</taxon>
        <taxon>Fagaceae</taxon>
        <taxon>Quercus</taxon>
    </lineage>
</organism>
<dbReference type="InterPro" id="IPR058922">
    <property type="entry name" value="WHD_DRP"/>
</dbReference>
<evidence type="ECO:0000256" key="2">
    <source>
        <dbReference type="ARBA" id="ARBA00022741"/>
    </source>
</evidence>
<sequence length="905" mass="104113">MAAALLSAVVEQLGSLASSEFKLTVNVKEEVQKLASKFRTIQAVLNDAEKRQLKEEAVKLWFENLEGVSYEIDDVLDEWNAVMIKSEIEKQQKEFEEEEKAETSTAKKRKVWPLIPNFNSSVPNCFQHRDIAHKIKDLNEKLDEIIKEKQMFGFKVSGPIEEVFERPKTTSYVDVSEILGRDKVKNDLVSILLGKGTEKEKHPHVISLLGMGGIGKTTLAQLAYNDKEVQARFEKKAWVCVSDPFDQCKVAKEILESVARQSSNLTALQSLLDGICDKVRGKRFFLVLDDVWTEDSAMWQPFRDALKSCCSQGSRILVTTRKDQVAKMMESANTIKLNELSEKDCWLVFSKIAFFDKDPQECEQLEDFGRQISKKCKGLPLAAKTLGSLMRIKKSREEWRNVLNNNLWELEDVERGLFAPLLFSYYDLSSPLKWCFSYCAVFPKDHVFDVDKLVEMWIAHGFVESKGNMELEIKARKYFENLVIRSFFQECEEYKWYDMCGMSTMSTRYKMHDIVHDFAQSITKARHLGYSTASQFPPFADISKNLRTVIFFNPCDYNMSNLVQNFSRLRLLTLTVGMKIPDTIGNLTHLRYLNLSSCIKFFSSDKWVLPETICNLCNLQFLRLDCNNISILPQKIGKLINLRLLTGGQLVIPREIGRLTSLRTLDSVLISDKDSERCEFVGLKNLNHLRDLSLSFGTQLSPQPDRRTIESNLLIFNALEPPQDLEKLSISNYGGTTMSPIWLVSLTNLKELHLRNAIELLSLPPLGKILSCLESLTIARAWRLKKVGVEFLGIESESKKEDIKIFPNLKYLEFFALLEWEEWIGGTREGGKEDEDCITIMPRLQKLIIRYCRKLKSLPDFLRTIPLKELEIRQCPIIDEHCRRKTGEVWRNISHVTTIKLPYNP</sequence>
<evidence type="ECO:0000313" key="9">
    <source>
        <dbReference type="EMBL" id="KAK4595244.1"/>
    </source>
</evidence>
<keyword evidence="2" id="KW-0547">Nucleotide-binding</keyword>
<dbReference type="Proteomes" id="UP001324115">
    <property type="component" value="Unassembled WGS sequence"/>
</dbReference>
<evidence type="ECO:0000256" key="1">
    <source>
        <dbReference type="ARBA" id="ARBA00022737"/>
    </source>
</evidence>
<evidence type="ECO:0000313" key="10">
    <source>
        <dbReference type="Proteomes" id="UP001324115"/>
    </source>
</evidence>
<feature type="domain" description="Disease resistance R13L4/SHOC-2-like LRR" evidence="8">
    <location>
        <begin position="546"/>
        <end position="790"/>
    </location>
</feature>
<dbReference type="InterPro" id="IPR032675">
    <property type="entry name" value="LRR_dom_sf"/>
</dbReference>
<dbReference type="GO" id="GO:0005524">
    <property type="term" value="F:ATP binding"/>
    <property type="evidence" value="ECO:0007669"/>
    <property type="project" value="UniProtKB-KW"/>
</dbReference>
<dbReference type="Gene3D" id="3.40.50.300">
    <property type="entry name" value="P-loop containing nucleotide triphosphate hydrolases"/>
    <property type="match status" value="1"/>
</dbReference>
<keyword evidence="1" id="KW-0677">Repeat</keyword>
<dbReference type="PRINTS" id="PR00364">
    <property type="entry name" value="DISEASERSIST"/>
</dbReference>
<dbReference type="Pfam" id="PF23598">
    <property type="entry name" value="LRR_14"/>
    <property type="match status" value="1"/>
</dbReference>
<dbReference type="InterPro" id="IPR002182">
    <property type="entry name" value="NB-ARC"/>
</dbReference>
<feature type="domain" description="Disease resistance protein winged helix" evidence="7">
    <location>
        <begin position="441"/>
        <end position="519"/>
    </location>
</feature>
<dbReference type="GO" id="GO:0043531">
    <property type="term" value="F:ADP binding"/>
    <property type="evidence" value="ECO:0007669"/>
    <property type="project" value="InterPro"/>
</dbReference>
<dbReference type="GO" id="GO:0051707">
    <property type="term" value="P:response to other organism"/>
    <property type="evidence" value="ECO:0007669"/>
    <property type="project" value="UniProtKB-ARBA"/>
</dbReference>
<keyword evidence="10" id="KW-1185">Reference proteome</keyword>
<name>A0AAN7FTF0_QUERU</name>
<feature type="domain" description="NB-ARC" evidence="5">
    <location>
        <begin position="199"/>
        <end position="355"/>
    </location>
</feature>
<dbReference type="InterPro" id="IPR042197">
    <property type="entry name" value="Apaf_helical"/>
</dbReference>
<dbReference type="EMBL" id="JAXUIC010000003">
    <property type="protein sequence ID" value="KAK4595244.1"/>
    <property type="molecule type" value="Genomic_DNA"/>
</dbReference>
<dbReference type="PANTHER" id="PTHR36766">
    <property type="entry name" value="PLANT BROAD-SPECTRUM MILDEW RESISTANCE PROTEIN RPW8"/>
    <property type="match status" value="1"/>
</dbReference>
<protein>
    <submittedName>
        <fullName evidence="9">Uncharacterized protein</fullName>
    </submittedName>
</protein>
<evidence type="ECO:0000259" key="7">
    <source>
        <dbReference type="Pfam" id="PF23559"/>
    </source>
</evidence>
<evidence type="ECO:0000259" key="5">
    <source>
        <dbReference type="Pfam" id="PF00931"/>
    </source>
</evidence>
<dbReference type="FunFam" id="3.40.50.300:FF:001091">
    <property type="entry name" value="Probable disease resistance protein At1g61300"/>
    <property type="match status" value="1"/>
</dbReference>
<evidence type="ECO:0000259" key="8">
    <source>
        <dbReference type="Pfam" id="PF23598"/>
    </source>
</evidence>
<dbReference type="Gene3D" id="1.10.8.430">
    <property type="entry name" value="Helical domain of apoptotic protease-activating factors"/>
    <property type="match status" value="1"/>
</dbReference>
<dbReference type="Pfam" id="PF23559">
    <property type="entry name" value="WHD_DRP"/>
    <property type="match status" value="1"/>
</dbReference>
<comment type="caution">
    <text evidence="9">The sequence shown here is derived from an EMBL/GenBank/DDBJ whole genome shotgun (WGS) entry which is preliminary data.</text>
</comment>
<proteinExistence type="predicted"/>
<evidence type="ECO:0000256" key="4">
    <source>
        <dbReference type="ARBA" id="ARBA00022840"/>
    </source>
</evidence>
<keyword evidence="3" id="KW-0611">Plant defense</keyword>
<dbReference type="Gene3D" id="3.80.10.10">
    <property type="entry name" value="Ribonuclease Inhibitor"/>
    <property type="match status" value="2"/>
</dbReference>
<dbReference type="SUPFAM" id="SSF52058">
    <property type="entry name" value="L domain-like"/>
    <property type="match status" value="1"/>
</dbReference>
<dbReference type="InterPro" id="IPR055414">
    <property type="entry name" value="LRR_R13L4/SHOC2-like"/>
</dbReference>
<dbReference type="Gene3D" id="1.20.5.4130">
    <property type="match status" value="1"/>
</dbReference>
<dbReference type="Pfam" id="PF00931">
    <property type="entry name" value="NB-ARC"/>
    <property type="match status" value="1"/>
</dbReference>
<keyword evidence="4" id="KW-0067">ATP-binding</keyword>
<dbReference type="PANTHER" id="PTHR36766:SF45">
    <property type="entry name" value="NB-ARC DOMAIN-CONTAINING PROTEIN"/>
    <property type="match status" value="1"/>
</dbReference>
<dbReference type="InterPro" id="IPR036388">
    <property type="entry name" value="WH-like_DNA-bd_sf"/>
</dbReference>
<dbReference type="Gene3D" id="1.10.10.10">
    <property type="entry name" value="Winged helix-like DNA-binding domain superfamily/Winged helix DNA-binding domain"/>
    <property type="match status" value="1"/>
</dbReference>
<dbReference type="SUPFAM" id="SSF52540">
    <property type="entry name" value="P-loop containing nucleoside triphosphate hydrolases"/>
    <property type="match status" value="1"/>
</dbReference>
<dbReference type="FunFam" id="1.10.10.10:FF:000322">
    <property type="entry name" value="Probable disease resistance protein At1g63360"/>
    <property type="match status" value="1"/>
</dbReference>